<dbReference type="OrthoDB" id="408493at2759"/>
<keyword evidence="2" id="KW-1133">Transmembrane helix</keyword>
<keyword evidence="4" id="KW-1185">Reference proteome</keyword>
<feature type="transmembrane region" description="Helical" evidence="2">
    <location>
        <begin position="257"/>
        <end position="274"/>
    </location>
</feature>
<feature type="transmembrane region" description="Helical" evidence="2">
    <location>
        <begin position="12"/>
        <end position="31"/>
    </location>
</feature>
<name>A0A4R0RAH2_9APHY</name>
<comment type="caution">
    <text evidence="3">The sequence shown here is derived from an EMBL/GenBank/DDBJ whole genome shotgun (WGS) entry which is preliminary data.</text>
</comment>
<dbReference type="EMBL" id="RWJN01000383">
    <property type="protein sequence ID" value="TCD62315.1"/>
    <property type="molecule type" value="Genomic_DNA"/>
</dbReference>
<feature type="transmembrane region" description="Helical" evidence="2">
    <location>
        <begin position="226"/>
        <end position="245"/>
    </location>
</feature>
<feature type="transmembrane region" description="Helical" evidence="2">
    <location>
        <begin position="167"/>
        <end position="190"/>
    </location>
</feature>
<feature type="transmembrane region" description="Helical" evidence="2">
    <location>
        <begin position="308"/>
        <end position="332"/>
    </location>
</feature>
<protein>
    <submittedName>
        <fullName evidence="3">Uncharacterized protein</fullName>
    </submittedName>
</protein>
<gene>
    <name evidence="3" type="ORF">EIP91_007082</name>
</gene>
<organism evidence="3 4">
    <name type="scientific">Steccherinum ochraceum</name>
    <dbReference type="NCBI Taxonomy" id="92696"/>
    <lineage>
        <taxon>Eukaryota</taxon>
        <taxon>Fungi</taxon>
        <taxon>Dikarya</taxon>
        <taxon>Basidiomycota</taxon>
        <taxon>Agaricomycotina</taxon>
        <taxon>Agaricomycetes</taxon>
        <taxon>Polyporales</taxon>
        <taxon>Steccherinaceae</taxon>
        <taxon>Steccherinum</taxon>
    </lineage>
</organism>
<feature type="region of interest" description="Disordered" evidence="1">
    <location>
        <begin position="79"/>
        <end position="99"/>
    </location>
</feature>
<feature type="transmembrane region" description="Helical" evidence="2">
    <location>
        <begin position="51"/>
        <end position="70"/>
    </location>
</feature>
<evidence type="ECO:0000313" key="4">
    <source>
        <dbReference type="Proteomes" id="UP000292702"/>
    </source>
</evidence>
<dbReference type="PANTHER" id="PTHR31362">
    <property type="entry name" value="GLYCOSYLTRANSFERASE STELLO1-RELATED"/>
    <property type="match status" value="1"/>
</dbReference>
<feature type="transmembrane region" description="Helical" evidence="2">
    <location>
        <begin position="381"/>
        <end position="400"/>
    </location>
</feature>
<dbReference type="PANTHER" id="PTHR31362:SF0">
    <property type="entry name" value="EXOSTOSIN DOMAIN-CONTAINING PROTEIN-RELATED"/>
    <property type="match status" value="1"/>
</dbReference>
<evidence type="ECO:0000313" key="3">
    <source>
        <dbReference type="EMBL" id="TCD62315.1"/>
    </source>
</evidence>
<dbReference type="STRING" id="92696.A0A4R0RAH2"/>
<dbReference type="Proteomes" id="UP000292702">
    <property type="component" value="Unassembled WGS sequence"/>
</dbReference>
<sequence length="788" mass="89684">MLRPLTRLLASFYTGSHDVWTPFLFVLNYLINESQKSRLSESSEGLSDIALQFAVTEAIKLILSLVYYLWRRPQLRSKGNTRGNGVQESRHDEEEQPLNQMNGNGFYEHTFARSPAVHSNRRWHSTQARHGSQIPWFATVGLALAFSACLVHAKYDRAIAEHFNGPFATSLAISFSVPLILIGLFSVFIWTVGIVQYQAVIMQVSGFLIIQAGITTVSSSQISNSALLALSLSTSLAFILISYIYRTQHRISLEAIHVFLFTVSFLIHLVIYAVDRPTAELLAFRHIRFSFPLLLQCITQSSTDLLTLMVIFFMDAPTAGILISLGTAIHFITTCFTSGAFSGYLLLGSLVIIVACVSYLTSRGEEDDEDLYLKSGPGLAFVLQMTGVAFFLIFGLFLLIHSADDLTDIQNSDLKAAKIQDLVLDSRITCRRKPLPSATWYPYEREYHAFDNVLLIVFFSHARYDVNLDSYREVYAEFFPNMVFVGPRSRQDAGFNHSYDVLVDSYEAEEDLTDPTFYKMAGRMAHHMLYTALDAYPCYDGYLWAPFDTLLNIPRLQQFDQKYFWYHSPFGTYVPNPALGDEITNANKSRHAPPLLFSPDPDLNLTETWKGWQTDWWWGDPHVGLDVCMRAFRKVPLEMRENLAALTNGTTRLIGGSADTLYIPGHHRQVFLDTLGLFLETTCFLEIATPTVVHLVRPLEEPIQFVDHWWIWQPPFNASFVRQKWTEGFEVDTFHTFHWGDVQDDGVWRGNPAHIPDVRRLLVESAERQKVDFPIRIGDVPVYKDEST</sequence>
<evidence type="ECO:0000256" key="2">
    <source>
        <dbReference type="SAM" id="Phobius"/>
    </source>
</evidence>
<keyword evidence="2" id="KW-0812">Transmembrane</keyword>
<keyword evidence="2" id="KW-0472">Membrane</keyword>
<proteinExistence type="predicted"/>
<feature type="transmembrane region" description="Helical" evidence="2">
    <location>
        <begin position="134"/>
        <end position="155"/>
    </location>
</feature>
<dbReference type="AlphaFoldDB" id="A0A4R0RAH2"/>
<feature type="transmembrane region" description="Helical" evidence="2">
    <location>
        <begin position="197"/>
        <end position="214"/>
    </location>
</feature>
<dbReference type="InterPro" id="IPR005049">
    <property type="entry name" value="STL-like"/>
</dbReference>
<reference evidence="3 4" key="1">
    <citation type="submission" date="2018-11" db="EMBL/GenBank/DDBJ databases">
        <title>Genome assembly of Steccherinum ochraceum LE-BIN_3174, the white-rot fungus of the Steccherinaceae family (The Residual Polyporoid clade, Polyporales, Basidiomycota).</title>
        <authorList>
            <person name="Fedorova T.V."/>
            <person name="Glazunova O.A."/>
            <person name="Landesman E.O."/>
            <person name="Moiseenko K.V."/>
            <person name="Psurtseva N.V."/>
            <person name="Savinova O.S."/>
            <person name="Shakhova N.V."/>
            <person name="Tyazhelova T.V."/>
            <person name="Vasina D.V."/>
        </authorList>
    </citation>
    <scope>NUCLEOTIDE SEQUENCE [LARGE SCALE GENOMIC DNA]</scope>
    <source>
        <strain evidence="3 4">LE-BIN_3174</strain>
    </source>
</reference>
<evidence type="ECO:0000256" key="1">
    <source>
        <dbReference type="SAM" id="MobiDB-lite"/>
    </source>
</evidence>
<accession>A0A4R0RAH2</accession>
<feature type="transmembrane region" description="Helical" evidence="2">
    <location>
        <begin position="344"/>
        <end position="361"/>
    </location>
</feature>